<protein>
    <submittedName>
        <fullName evidence="1">Uncharacterized protein</fullName>
    </submittedName>
</protein>
<dbReference type="STRING" id="31246.A0A183Q4B4"/>
<dbReference type="EMBL" id="UZAL01047359">
    <property type="protein sequence ID" value="VDP84874.1"/>
    <property type="molecule type" value="Genomic_DNA"/>
</dbReference>
<name>A0A183Q4B4_9TREM</name>
<keyword evidence="2" id="KW-1185">Reference proteome</keyword>
<accession>A0A183Q4B4</accession>
<sequence>MSLHPSAYINKCLIFVLFCFCTANTVPSKSLISLDDKIAQIAGNLSICDSYSSTQVGRIYRAPDGSLSTINWSGTMPCVQVSTVSNQHMSQVSTIHQSPSLNQIIGPVNTNHQPTASIPLNSTNPWAASAQSNVSSFSSRCAFNL</sequence>
<organism evidence="1 2">
    <name type="scientific">Schistosoma mattheei</name>
    <dbReference type="NCBI Taxonomy" id="31246"/>
    <lineage>
        <taxon>Eukaryota</taxon>
        <taxon>Metazoa</taxon>
        <taxon>Spiralia</taxon>
        <taxon>Lophotrochozoa</taxon>
        <taxon>Platyhelminthes</taxon>
        <taxon>Trematoda</taxon>
        <taxon>Digenea</taxon>
        <taxon>Strigeidida</taxon>
        <taxon>Schistosomatoidea</taxon>
        <taxon>Schistosomatidae</taxon>
        <taxon>Schistosoma</taxon>
    </lineage>
</organism>
<evidence type="ECO:0000313" key="1">
    <source>
        <dbReference type="EMBL" id="VDP84874.1"/>
    </source>
</evidence>
<dbReference type="AlphaFoldDB" id="A0A183Q4B4"/>
<gene>
    <name evidence="1" type="ORF">SMTD_LOCUS21450</name>
</gene>
<dbReference type="Proteomes" id="UP000269396">
    <property type="component" value="Unassembled WGS sequence"/>
</dbReference>
<proteinExistence type="predicted"/>
<evidence type="ECO:0000313" key="2">
    <source>
        <dbReference type="Proteomes" id="UP000269396"/>
    </source>
</evidence>
<reference evidence="1 2" key="1">
    <citation type="submission" date="2018-11" db="EMBL/GenBank/DDBJ databases">
        <authorList>
            <consortium name="Pathogen Informatics"/>
        </authorList>
    </citation>
    <scope>NUCLEOTIDE SEQUENCE [LARGE SCALE GENOMIC DNA]</scope>
    <source>
        <strain>Denwood</strain>
        <strain evidence="2">Zambia</strain>
    </source>
</reference>